<dbReference type="AlphaFoldDB" id="A0A4Z1E164"/>
<keyword evidence="2" id="KW-0238">DNA-binding</keyword>
<dbReference type="CDD" id="cd00093">
    <property type="entry name" value="HTH_XRE"/>
    <property type="match status" value="1"/>
</dbReference>
<dbReference type="Gene3D" id="1.10.260.40">
    <property type="entry name" value="lambda repressor-like DNA-binding domains"/>
    <property type="match status" value="1"/>
</dbReference>
<dbReference type="GO" id="GO:0003677">
    <property type="term" value="F:DNA binding"/>
    <property type="evidence" value="ECO:0007669"/>
    <property type="project" value="UniProtKB-KW"/>
</dbReference>
<dbReference type="PANTHER" id="PTHR35010:SF2">
    <property type="entry name" value="BLL4672 PROTEIN"/>
    <property type="match status" value="1"/>
</dbReference>
<feature type="domain" description="HTH cro/C1-type" evidence="1">
    <location>
        <begin position="33"/>
        <end position="81"/>
    </location>
</feature>
<evidence type="ECO:0000313" key="2">
    <source>
        <dbReference type="EMBL" id="TGO04989.1"/>
    </source>
</evidence>
<evidence type="ECO:0000313" key="3">
    <source>
        <dbReference type="Proteomes" id="UP000297318"/>
    </source>
</evidence>
<organism evidence="2 3">
    <name type="scientific">Serinibacter arcticus</name>
    <dbReference type="NCBI Taxonomy" id="1655435"/>
    <lineage>
        <taxon>Bacteria</taxon>
        <taxon>Bacillati</taxon>
        <taxon>Actinomycetota</taxon>
        <taxon>Actinomycetes</taxon>
        <taxon>Micrococcales</taxon>
        <taxon>Beutenbergiaceae</taxon>
        <taxon>Serinibacter</taxon>
    </lineage>
</organism>
<dbReference type="Pfam" id="PF13560">
    <property type="entry name" value="HTH_31"/>
    <property type="match status" value="1"/>
</dbReference>
<dbReference type="Pfam" id="PF17765">
    <property type="entry name" value="MLTR_LBD"/>
    <property type="match status" value="1"/>
</dbReference>
<gene>
    <name evidence="2" type="ORF">SERN_0993</name>
</gene>
<protein>
    <submittedName>
        <fullName evidence="2">Putative DNA-binding protein</fullName>
    </submittedName>
</protein>
<reference evidence="2 3" key="1">
    <citation type="submission" date="2018-11" db="EMBL/GenBank/DDBJ databases">
        <title>Complete genome sequencing of the Actinobacteria Serinibacter sp. K3-2.</title>
        <authorList>
            <person name="Rakitin A.L."/>
            <person name="Beletsky A.V."/>
            <person name="Mardanov A.V."/>
            <person name="Ravin N.V."/>
            <person name="Gromova A.S."/>
            <person name="Filippova S.N."/>
            <person name="Gal'Chenko V.F."/>
        </authorList>
    </citation>
    <scope>NUCLEOTIDE SEQUENCE [LARGE SCALE GENOMIC DNA]</scope>
    <source>
        <strain evidence="2 3">K3-2</strain>
    </source>
</reference>
<dbReference type="PROSITE" id="PS50943">
    <property type="entry name" value="HTH_CROC1"/>
    <property type="match status" value="1"/>
</dbReference>
<evidence type="ECO:0000259" key="1">
    <source>
        <dbReference type="PROSITE" id="PS50943"/>
    </source>
</evidence>
<dbReference type="InterPro" id="IPR001387">
    <property type="entry name" value="Cro/C1-type_HTH"/>
</dbReference>
<dbReference type="PANTHER" id="PTHR35010">
    <property type="entry name" value="BLL4672 PROTEIN-RELATED"/>
    <property type="match status" value="1"/>
</dbReference>
<dbReference type="OrthoDB" id="3518652at2"/>
<dbReference type="Gene3D" id="3.30.450.180">
    <property type="match status" value="1"/>
</dbReference>
<proteinExistence type="predicted"/>
<dbReference type="SMART" id="SM00530">
    <property type="entry name" value="HTH_XRE"/>
    <property type="match status" value="1"/>
</dbReference>
<comment type="caution">
    <text evidence="2">The sequence shown here is derived from an EMBL/GenBank/DDBJ whole genome shotgun (WGS) entry which is preliminary data.</text>
</comment>
<sequence>MDRDQLADFLRRRREALQPEDVGLGRGPRRRTLGLRREEVAALCDMSVDYYGRLEQRRGPQPSEQMLAAIARGLRLNLDERDHLFRLAGHHPPVRTSHADHVAPGTMRILDRLADTPAQVMTDLGETLVQTPAARALFGDETRFTGHARSIVHRWFTDPRTREVYPEEDHAALSRAFAADARAVLARQGPRSRAAALTEALLAASPEFAELWRDHEVRVTHARHKRLLHPEVGEMDLDCQLMVDPVHGHTLLVLTAAPGSKSHEKLALLSVLGPLSRA</sequence>
<dbReference type="InterPro" id="IPR041413">
    <property type="entry name" value="MLTR_LBD"/>
</dbReference>
<dbReference type="Proteomes" id="UP000297318">
    <property type="component" value="Unassembled WGS sequence"/>
</dbReference>
<dbReference type="EMBL" id="RHPJ01000002">
    <property type="protein sequence ID" value="TGO04989.1"/>
    <property type="molecule type" value="Genomic_DNA"/>
</dbReference>
<name>A0A4Z1E164_9MICO</name>
<keyword evidence="3" id="KW-1185">Reference proteome</keyword>
<accession>A0A4Z1E164</accession>
<dbReference type="RefSeq" id="WP_135849065.1">
    <property type="nucleotide sequence ID" value="NZ_RHPJ01000002.1"/>
</dbReference>
<dbReference type="SUPFAM" id="SSF47413">
    <property type="entry name" value="lambda repressor-like DNA-binding domains"/>
    <property type="match status" value="1"/>
</dbReference>
<dbReference type="InterPro" id="IPR010982">
    <property type="entry name" value="Lambda_DNA-bd_dom_sf"/>
</dbReference>